<dbReference type="InterPro" id="IPR006140">
    <property type="entry name" value="D-isomer_DH_NAD-bd"/>
</dbReference>
<evidence type="ECO:0000256" key="7">
    <source>
        <dbReference type="ARBA" id="ARBA00048126"/>
    </source>
</evidence>
<dbReference type="Gene3D" id="3.40.50.720">
    <property type="entry name" value="NAD(P)-binding Rossmann-like Domain"/>
    <property type="match status" value="2"/>
</dbReference>
<dbReference type="KEGG" id="apra:G3A50_06145"/>
<gene>
    <name evidence="11" type="ORF">G3A50_06145</name>
</gene>
<dbReference type="Pfam" id="PF00389">
    <property type="entry name" value="2-Hacid_dh"/>
    <property type="match status" value="1"/>
</dbReference>
<dbReference type="FunFam" id="3.40.50.720:FF:000021">
    <property type="entry name" value="D-3-phosphoglycerate dehydrogenase"/>
    <property type="match status" value="1"/>
</dbReference>
<evidence type="ECO:0000256" key="3">
    <source>
        <dbReference type="ARBA" id="ARBA00005854"/>
    </source>
</evidence>
<dbReference type="PROSITE" id="PS00065">
    <property type="entry name" value="D_2_HYDROXYACID_DH_1"/>
    <property type="match status" value="1"/>
</dbReference>
<dbReference type="UniPathway" id="UPA00135">
    <property type="reaction ID" value="UER00196"/>
</dbReference>
<dbReference type="Pfam" id="PF02826">
    <property type="entry name" value="2-Hacid_dh_C"/>
    <property type="match status" value="1"/>
</dbReference>
<evidence type="ECO:0000256" key="1">
    <source>
        <dbReference type="ARBA" id="ARBA00003800"/>
    </source>
</evidence>
<dbReference type="NCBIfam" id="TIGR01327">
    <property type="entry name" value="PGDH"/>
    <property type="match status" value="1"/>
</dbReference>
<dbReference type="SUPFAM" id="SSF55021">
    <property type="entry name" value="ACT-like"/>
    <property type="match status" value="1"/>
</dbReference>
<dbReference type="PROSITE" id="PS00670">
    <property type="entry name" value="D_2_HYDROXYACID_DH_2"/>
    <property type="match status" value="1"/>
</dbReference>
<dbReference type="Proteomes" id="UP000464751">
    <property type="component" value="Chromosome"/>
</dbReference>
<dbReference type="Gene3D" id="3.30.70.260">
    <property type="match status" value="1"/>
</dbReference>
<dbReference type="InterPro" id="IPR006236">
    <property type="entry name" value="PGDH"/>
</dbReference>
<keyword evidence="9" id="KW-0028">Amino-acid biosynthesis</keyword>
<dbReference type="InterPro" id="IPR045865">
    <property type="entry name" value="ACT-like_dom_sf"/>
</dbReference>
<dbReference type="PROSITE" id="PS51671">
    <property type="entry name" value="ACT"/>
    <property type="match status" value="1"/>
</dbReference>
<dbReference type="CDD" id="cd12173">
    <property type="entry name" value="PGDH_4"/>
    <property type="match status" value="1"/>
</dbReference>
<comment type="pathway">
    <text evidence="2 9">Amino-acid biosynthesis; L-serine biosynthesis; L-serine from 3-phospho-D-glycerate: step 1/3.</text>
</comment>
<comment type="catalytic activity">
    <reaction evidence="8 9">
        <text>(2R)-3-phosphoglycerate + NAD(+) = 3-phosphooxypyruvate + NADH + H(+)</text>
        <dbReference type="Rhea" id="RHEA:12641"/>
        <dbReference type="ChEBI" id="CHEBI:15378"/>
        <dbReference type="ChEBI" id="CHEBI:18110"/>
        <dbReference type="ChEBI" id="CHEBI:57540"/>
        <dbReference type="ChEBI" id="CHEBI:57945"/>
        <dbReference type="ChEBI" id="CHEBI:58272"/>
        <dbReference type="EC" id="1.1.1.95"/>
    </reaction>
</comment>
<dbReference type="Pfam" id="PF01842">
    <property type="entry name" value="ACT"/>
    <property type="match status" value="1"/>
</dbReference>
<evidence type="ECO:0000256" key="5">
    <source>
        <dbReference type="ARBA" id="ARBA00023002"/>
    </source>
</evidence>
<dbReference type="InterPro" id="IPR006139">
    <property type="entry name" value="D-isomer_2_OHA_DH_cat_dom"/>
</dbReference>
<dbReference type="InterPro" id="IPR036291">
    <property type="entry name" value="NAD(P)-bd_dom_sf"/>
</dbReference>
<evidence type="ECO:0000256" key="2">
    <source>
        <dbReference type="ARBA" id="ARBA00005216"/>
    </source>
</evidence>
<proteinExistence type="inferred from homology"/>
<dbReference type="InterPro" id="IPR029753">
    <property type="entry name" value="D-isomer_DH_CS"/>
</dbReference>
<dbReference type="SUPFAM" id="SSF143548">
    <property type="entry name" value="Serine metabolism enzymes domain"/>
    <property type="match status" value="1"/>
</dbReference>
<dbReference type="PROSITE" id="PS00671">
    <property type="entry name" value="D_2_HYDROXYACID_DH_3"/>
    <property type="match status" value="1"/>
</dbReference>
<dbReference type="GO" id="GO:0006564">
    <property type="term" value="P:L-serine biosynthetic process"/>
    <property type="evidence" value="ECO:0007669"/>
    <property type="project" value="UniProtKB-UniRule"/>
</dbReference>
<evidence type="ECO:0000256" key="4">
    <source>
        <dbReference type="ARBA" id="ARBA00021582"/>
    </source>
</evidence>
<evidence type="ECO:0000256" key="8">
    <source>
        <dbReference type="ARBA" id="ARBA00048731"/>
    </source>
</evidence>
<comment type="function">
    <text evidence="1">Catalyzes the reversible oxidation of 3-phospho-D-glycerate to 3-phosphonooxypyruvate, the first step of the phosphorylated L-serine biosynthesis pathway. Also catalyzes the reversible oxidation of 2-hydroxyglutarate to 2-oxoglutarate.</text>
</comment>
<dbReference type="InterPro" id="IPR045626">
    <property type="entry name" value="PGDH_ASB_dom"/>
</dbReference>
<dbReference type="EMBL" id="CP048630">
    <property type="protein sequence ID" value="QIB33337.1"/>
    <property type="molecule type" value="Genomic_DNA"/>
</dbReference>
<dbReference type="CDD" id="cd04902">
    <property type="entry name" value="ACT_3PGDH-xct"/>
    <property type="match status" value="1"/>
</dbReference>
<dbReference type="Pfam" id="PF19304">
    <property type="entry name" value="PGDH_inter"/>
    <property type="match status" value="1"/>
</dbReference>
<dbReference type="RefSeq" id="WP_163074434.1">
    <property type="nucleotide sequence ID" value="NZ_CP048630.1"/>
</dbReference>
<dbReference type="SUPFAM" id="SSF52283">
    <property type="entry name" value="Formate/glycerate dehydrogenase catalytic domain-like"/>
    <property type="match status" value="1"/>
</dbReference>
<sequence length="528" mass="55627">MAPRVLISDALSPAAVQIFKDRGIEVDFQPALGKDKDKLAEIIGDYDGLAIRSATKVTPKILAQAKRLKVVGRAGIGVDNVDIPAATAKGVIVMNTPFGNSITTAEHAIAMMFALAREIPAADASTQAGKWEKNRFMGVELTAKTLGIIGCGNIGSIVADRALGLKMKVIAFDPFLSPERALDLGVEKVELDDLLARADVITLHTPLTDKTRNVLSAEALAKTKKGVRIINCARGGLVDEVALAAALDSGQVGGAAFDVFVTEPANENPLFGHPNVICTPHLGASTTEAQENVALQVAEQMSDYLLRGAISNAVNFPSITAEEAPKLKPFIELAEKLGSFAGQLTDTDIKTVRITYDGAVAGLKIKALTSAAVAGLLRPALQDVNVVSAPSIAKERGIVIEETTRDVAGDYESLVTLTVVTEQMERSLSGTVFADGRPRIVDIKGIKVDAEFAPSMIYVTNEDRPGFVGRFAGLLGEAGINIATFALGRDRQGGDAIALVEIDGAAPEELLAKVQALPHVKQAKPLAF</sequence>
<keyword evidence="5 9" id="KW-0560">Oxidoreductase</keyword>
<dbReference type="EC" id="1.1.1.95" evidence="9"/>
<evidence type="ECO:0000256" key="6">
    <source>
        <dbReference type="ARBA" id="ARBA00023027"/>
    </source>
</evidence>
<dbReference type="SUPFAM" id="SSF51735">
    <property type="entry name" value="NAD(P)-binding Rossmann-fold domains"/>
    <property type="match status" value="1"/>
</dbReference>
<evidence type="ECO:0000313" key="12">
    <source>
        <dbReference type="Proteomes" id="UP000464751"/>
    </source>
</evidence>
<evidence type="ECO:0000259" key="10">
    <source>
        <dbReference type="PROSITE" id="PS51671"/>
    </source>
</evidence>
<comment type="similarity">
    <text evidence="3 9">Belongs to the D-isomer specific 2-hydroxyacid dehydrogenase family.</text>
</comment>
<dbReference type="GO" id="GO:0051287">
    <property type="term" value="F:NAD binding"/>
    <property type="evidence" value="ECO:0007669"/>
    <property type="project" value="UniProtKB-UniRule"/>
</dbReference>
<protein>
    <recommendedName>
        <fullName evidence="4 9">D-3-phosphoglycerate dehydrogenase</fullName>
        <ecNumber evidence="9">1.1.1.95</ecNumber>
    </recommendedName>
</protein>
<dbReference type="Gene3D" id="3.30.1330.90">
    <property type="entry name" value="D-3-phosphoglycerate dehydrogenase, domain 3"/>
    <property type="match status" value="1"/>
</dbReference>
<organism evidence="11 12">
    <name type="scientific">Ancylobacter pratisalsi</name>
    <dbReference type="NCBI Taxonomy" id="1745854"/>
    <lineage>
        <taxon>Bacteria</taxon>
        <taxon>Pseudomonadati</taxon>
        <taxon>Pseudomonadota</taxon>
        <taxon>Alphaproteobacteria</taxon>
        <taxon>Hyphomicrobiales</taxon>
        <taxon>Xanthobacteraceae</taxon>
        <taxon>Ancylobacter</taxon>
    </lineage>
</organism>
<feature type="domain" description="ACT" evidence="10">
    <location>
        <begin position="456"/>
        <end position="528"/>
    </location>
</feature>
<reference evidence="11 12" key="1">
    <citation type="submission" date="2020-02" db="EMBL/GenBank/DDBJ databases">
        <authorList>
            <person name="Li G."/>
        </authorList>
    </citation>
    <scope>NUCLEOTIDE SEQUENCE [LARGE SCALE GENOMIC DNA]</scope>
    <source>
        <strain evidence="11 12">DSM 102029</strain>
    </source>
</reference>
<dbReference type="GO" id="GO:0004617">
    <property type="term" value="F:phosphoglycerate dehydrogenase activity"/>
    <property type="evidence" value="ECO:0007669"/>
    <property type="project" value="UniProtKB-UniRule"/>
</dbReference>
<keyword evidence="12" id="KW-1185">Reference proteome</keyword>
<dbReference type="PANTHER" id="PTHR42938">
    <property type="entry name" value="FORMATE DEHYDROGENASE 1"/>
    <property type="match status" value="1"/>
</dbReference>
<evidence type="ECO:0000313" key="11">
    <source>
        <dbReference type="EMBL" id="QIB33337.1"/>
    </source>
</evidence>
<dbReference type="PANTHER" id="PTHR42938:SF47">
    <property type="entry name" value="HYDROXYPYRUVATE REDUCTASE"/>
    <property type="match status" value="1"/>
</dbReference>
<comment type="catalytic activity">
    <reaction evidence="7">
        <text>(R)-2-hydroxyglutarate + NAD(+) = 2-oxoglutarate + NADH + H(+)</text>
        <dbReference type="Rhea" id="RHEA:49612"/>
        <dbReference type="ChEBI" id="CHEBI:15378"/>
        <dbReference type="ChEBI" id="CHEBI:15801"/>
        <dbReference type="ChEBI" id="CHEBI:16810"/>
        <dbReference type="ChEBI" id="CHEBI:57540"/>
        <dbReference type="ChEBI" id="CHEBI:57945"/>
        <dbReference type="EC" id="1.1.1.399"/>
    </reaction>
</comment>
<name>A0A6P1YIY4_9HYPH</name>
<dbReference type="FunFam" id="3.30.1330.90:FF:000003">
    <property type="entry name" value="D-3-phosphoglycerate dehydrogenase"/>
    <property type="match status" value="1"/>
</dbReference>
<evidence type="ECO:0000256" key="9">
    <source>
        <dbReference type="RuleBase" id="RU363003"/>
    </source>
</evidence>
<keyword evidence="6 9" id="KW-0520">NAD</keyword>
<dbReference type="InterPro" id="IPR029752">
    <property type="entry name" value="D-isomer_DH_CS1"/>
</dbReference>
<dbReference type="InterPro" id="IPR029009">
    <property type="entry name" value="ASB_dom_sf"/>
</dbReference>
<keyword evidence="9" id="KW-0718">Serine biosynthesis</keyword>
<dbReference type="InterPro" id="IPR002912">
    <property type="entry name" value="ACT_dom"/>
</dbReference>
<accession>A0A6P1YIY4</accession>
<dbReference type="AlphaFoldDB" id="A0A6P1YIY4"/>